<feature type="binding site" evidence="9">
    <location>
        <begin position="10"/>
        <end position="17"/>
    </location>
    <ligand>
        <name>ATP</name>
        <dbReference type="ChEBI" id="CHEBI:30616"/>
    </ligand>
</feature>
<keyword evidence="4 9" id="KW-0067">ATP-binding</keyword>
<dbReference type="GO" id="GO:0005524">
    <property type="term" value="F:ATP binding"/>
    <property type="evidence" value="ECO:0007669"/>
    <property type="project" value="UniProtKB-UniRule"/>
</dbReference>
<dbReference type="SUPFAM" id="SSF52540">
    <property type="entry name" value="P-loop containing nucleoside triphosphate hydrolases"/>
    <property type="match status" value="1"/>
</dbReference>
<dbReference type="GO" id="GO:0043138">
    <property type="term" value="F:3'-5' DNA helicase activity"/>
    <property type="evidence" value="ECO:0007669"/>
    <property type="project" value="UniProtKB-EC"/>
</dbReference>
<evidence type="ECO:0000256" key="7">
    <source>
        <dbReference type="ARBA" id="ARBA00034808"/>
    </source>
</evidence>
<evidence type="ECO:0000256" key="4">
    <source>
        <dbReference type="ARBA" id="ARBA00022840"/>
    </source>
</evidence>
<dbReference type="Pfam" id="PF13361">
    <property type="entry name" value="UvrD_C"/>
    <property type="match status" value="2"/>
</dbReference>
<dbReference type="GO" id="GO:0000725">
    <property type="term" value="P:recombinational repair"/>
    <property type="evidence" value="ECO:0007669"/>
    <property type="project" value="TreeGrafter"/>
</dbReference>
<dbReference type="Gene3D" id="3.40.50.300">
    <property type="entry name" value="P-loop containing nucleotide triphosphate hydrolases"/>
    <property type="match status" value="4"/>
</dbReference>
<sequence>MIDKFLALGASAGSGKTFALAIRYIALLYMGANPSRVLTLTFTNKAANEMRERISNILSDLENKELELSVLSKTLGVSTKELLAKKNDIYNKFLKSDIKISTIDSFVSSILRKFSFYFGINPDFEVDFSIDEEELKKIFIKNIKKSNKYKSLIKFLSVIEENSMFEIFDNLYAYDFVYDEDEVENSNTDYKKNFYRIKEHFLNCEGLSNSAKKALNDNEILELLNKTWMSKDSLKEYSYFKKCHNEQVDVYFAELKKDFLEYLLGYEKNVFKKIFEFYEIYLQSKLEYSKRYNKLSFDDMSYFVSKLMLENINKEFFYFRLDARIDHILLDEYQDTSFKQFEILKPLISEIISGFGASEFKTFFYVGDVKQSIYRFRGANSLIFDYTKDLFRVNLNNLDTNYRSSKGVVEFVNKVFETKIKDYIPQIADQTKSGYIEYISDEDIKENVLKSLKSLLDKGAAHSDIAVLVENNKEAKELQEYITDKIKNISIATEPNIVLSKSKSVKPVVEYLKYIYFKEMIHKTNFNALIGEEFDYKKEFEYTESITDNIKKIIQVYELSVDDNLLKFIEFSYSFDDFEELLFNIESISQKEIFDSSNKIKILTIHKSKGLEFDHVIIMDSLSSRIPSNRKKILYKYDGIRLEKIFFKIKGRGNVDSEYNNATQLEKQNEYIDKLNKYYVAFTRAKNSLIICAKKEKSNFDFLEIDDFSLGNIEVKQKQETKKLEFEYESKFYGLQNVKKDNKSDREVKNLDKINFGTSLHYMLEMMGDLNPENLKSASNAMSNRFCNILSDLALEDISKRVKNLVLNKEFINLIKDAKIYKEYPIYDNTSVSYIDLLIEKDDEVIILDYKTGIFSDKYTNQLSNYKNLFKSKTSKKIITKLCFINKDQIKIINT</sequence>
<dbReference type="PROSITE" id="PS51198">
    <property type="entry name" value="UVRD_HELICASE_ATP_BIND"/>
    <property type="match status" value="1"/>
</dbReference>
<dbReference type="PANTHER" id="PTHR11070:SF67">
    <property type="entry name" value="DNA 3'-5' HELICASE"/>
    <property type="match status" value="1"/>
</dbReference>
<comment type="catalytic activity">
    <reaction evidence="6">
        <text>Couples ATP hydrolysis with the unwinding of duplex DNA by translocating in the 3'-5' direction.</text>
        <dbReference type="EC" id="5.6.2.4"/>
    </reaction>
</comment>
<evidence type="ECO:0000256" key="8">
    <source>
        <dbReference type="ARBA" id="ARBA00048988"/>
    </source>
</evidence>
<evidence type="ECO:0000256" key="2">
    <source>
        <dbReference type="ARBA" id="ARBA00022801"/>
    </source>
</evidence>
<evidence type="ECO:0000256" key="1">
    <source>
        <dbReference type="ARBA" id="ARBA00022741"/>
    </source>
</evidence>
<evidence type="ECO:0000256" key="6">
    <source>
        <dbReference type="ARBA" id="ARBA00034617"/>
    </source>
</evidence>
<dbReference type="InterPro" id="IPR027417">
    <property type="entry name" value="P-loop_NTPase"/>
</dbReference>
<evidence type="ECO:0000313" key="11">
    <source>
        <dbReference type="EMBL" id="CAA6816235.1"/>
    </source>
</evidence>
<keyword evidence="5" id="KW-0413">Isomerase</keyword>
<proteinExistence type="predicted"/>
<reference evidence="11" key="1">
    <citation type="submission" date="2020-01" db="EMBL/GenBank/DDBJ databases">
        <authorList>
            <person name="Meier V. D."/>
            <person name="Meier V D."/>
        </authorList>
    </citation>
    <scope>NUCLEOTIDE SEQUENCE</scope>
    <source>
        <strain evidence="11">HLG_WM_MAG_12</strain>
    </source>
</reference>
<name>A0A6S6TAZ7_9BACT</name>
<keyword evidence="3 9" id="KW-0347">Helicase</keyword>
<dbReference type="InterPro" id="IPR014017">
    <property type="entry name" value="DNA_helicase_UvrD-like_C"/>
</dbReference>
<protein>
    <recommendedName>
        <fullName evidence="7">DNA 3'-5' helicase</fullName>
        <ecNumber evidence="7">5.6.2.4</ecNumber>
    </recommendedName>
</protein>
<dbReference type="InterPro" id="IPR000212">
    <property type="entry name" value="DNA_helicase_UvrD/REP"/>
</dbReference>
<keyword evidence="1 9" id="KW-0547">Nucleotide-binding</keyword>
<dbReference type="InterPro" id="IPR014016">
    <property type="entry name" value="UvrD-like_ATP-bd"/>
</dbReference>
<dbReference type="GO" id="GO:0003677">
    <property type="term" value="F:DNA binding"/>
    <property type="evidence" value="ECO:0007669"/>
    <property type="project" value="InterPro"/>
</dbReference>
<accession>A0A6S6TAZ7</accession>
<gene>
    <name evidence="11" type="ORF">HELGO_WM9504</name>
</gene>
<dbReference type="GO" id="GO:0005829">
    <property type="term" value="C:cytosol"/>
    <property type="evidence" value="ECO:0007669"/>
    <property type="project" value="TreeGrafter"/>
</dbReference>
<evidence type="ECO:0000256" key="3">
    <source>
        <dbReference type="ARBA" id="ARBA00022806"/>
    </source>
</evidence>
<feature type="domain" description="UvrD-like helicase ATP-binding" evidence="10">
    <location>
        <begin position="1"/>
        <end position="405"/>
    </location>
</feature>
<dbReference type="InterPro" id="IPR011335">
    <property type="entry name" value="Restrct_endonuc-II-like"/>
</dbReference>
<evidence type="ECO:0000256" key="9">
    <source>
        <dbReference type="PROSITE-ProRule" id="PRU00560"/>
    </source>
</evidence>
<keyword evidence="2 9" id="KW-0378">Hydrolase</keyword>
<dbReference type="NCBIfam" id="NF010485">
    <property type="entry name" value="PRK13909.1-2"/>
    <property type="match status" value="1"/>
</dbReference>
<dbReference type="SUPFAM" id="SSF52980">
    <property type="entry name" value="Restriction endonuclease-like"/>
    <property type="match status" value="1"/>
</dbReference>
<evidence type="ECO:0000256" key="5">
    <source>
        <dbReference type="ARBA" id="ARBA00023235"/>
    </source>
</evidence>
<dbReference type="AlphaFoldDB" id="A0A6S6TAZ7"/>
<evidence type="ECO:0000259" key="10">
    <source>
        <dbReference type="PROSITE" id="PS51198"/>
    </source>
</evidence>
<comment type="catalytic activity">
    <reaction evidence="8">
        <text>ATP + H2O = ADP + phosphate + H(+)</text>
        <dbReference type="Rhea" id="RHEA:13065"/>
        <dbReference type="ChEBI" id="CHEBI:15377"/>
        <dbReference type="ChEBI" id="CHEBI:15378"/>
        <dbReference type="ChEBI" id="CHEBI:30616"/>
        <dbReference type="ChEBI" id="CHEBI:43474"/>
        <dbReference type="ChEBI" id="CHEBI:456216"/>
        <dbReference type="EC" id="5.6.2.4"/>
    </reaction>
</comment>
<organism evidence="11">
    <name type="scientific">uncultured Campylobacterales bacterium</name>
    <dbReference type="NCBI Taxonomy" id="352960"/>
    <lineage>
        <taxon>Bacteria</taxon>
        <taxon>Pseudomonadati</taxon>
        <taxon>Campylobacterota</taxon>
        <taxon>Epsilonproteobacteria</taxon>
        <taxon>Campylobacterales</taxon>
        <taxon>environmental samples</taxon>
    </lineage>
</organism>
<dbReference type="GO" id="GO:0016787">
    <property type="term" value="F:hydrolase activity"/>
    <property type="evidence" value="ECO:0007669"/>
    <property type="project" value="UniProtKB-UniRule"/>
</dbReference>
<dbReference type="EMBL" id="CACVAW010000068">
    <property type="protein sequence ID" value="CAA6816235.1"/>
    <property type="molecule type" value="Genomic_DNA"/>
</dbReference>
<dbReference type="Pfam" id="PF00580">
    <property type="entry name" value="UvrD-helicase"/>
    <property type="match status" value="1"/>
</dbReference>
<dbReference type="EC" id="5.6.2.4" evidence="7"/>
<dbReference type="PANTHER" id="PTHR11070">
    <property type="entry name" value="UVRD / RECB / PCRA DNA HELICASE FAMILY MEMBER"/>
    <property type="match status" value="1"/>
</dbReference>